<protein>
    <submittedName>
        <fullName evidence="1">Uncharacterized protein</fullName>
    </submittedName>
</protein>
<proteinExistence type="predicted"/>
<accession>A0A7S2UFE9</accession>
<organism evidence="1">
    <name type="scientific">Attheya septentrionalis</name>
    <dbReference type="NCBI Taxonomy" id="420275"/>
    <lineage>
        <taxon>Eukaryota</taxon>
        <taxon>Sar</taxon>
        <taxon>Stramenopiles</taxon>
        <taxon>Ochrophyta</taxon>
        <taxon>Bacillariophyta</taxon>
        <taxon>Coscinodiscophyceae</taxon>
        <taxon>Chaetocerotophycidae</taxon>
        <taxon>Chaetocerotales</taxon>
        <taxon>Attheyaceae</taxon>
        <taxon>Attheya</taxon>
    </lineage>
</organism>
<gene>
    <name evidence="1" type="ORF">ASEP1449_LOCUS9687</name>
</gene>
<sequence>MTRRTPTLVAIRIDAVAHPHPQLQQQHQGNIRIVDTILVDPLLAARDGNLDCVVEEWTDTLLADLEVQGLVRTGKYSYTGRTQMNLLANAQLRRDVEQQIRTQLDQALLSTDMKPPDPTSATCGKDSAGAVTTSCTVAVAASGPVGKPAQVLTLRSSSRNLVPVRIHVRDNCHGIVVETEEFRVDPALEYQNEIAMADAIVKDMNLPIDFTPGLATAIVEQEQLPPVTNTNVPPSTIAVAWTDSKQNSNAMEGLIAHQFPPPPAYQKK</sequence>
<name>A0A7S2UFE9_9STRA</name>
<dbReference type="AlphaFoldDB" id="A0A7S2UFE9"/>
<reference evidence="1" key="1">
    <citation type="submission" date="2021-01" db="EMBL/GenBank/DDBJ databases">
        <authorList>
            <person name="Corre E."/>
            <person name="Pelletier E."/>
            <person name="Niang G."/>
            <person name="Scheremetjew M."/>
            <person name="Finn R."/>
            <person name="Kale V."/>
            <person name="Holt S."/>
            <person name="Cochrane G."/>
            <person name="Meng A."/>
            <person name="Brown T."/>
            <person name="Cohen L."/>
        </authorList>
    </citation>
    <scope>NUCLEOTIDE SEQUENCE</scope>
    <source>
        <strain evidence="1">CCMP2084</strain>
    </source>
</reference>
<evidence type="ECO:0000313" key="1">
    <source>
        <dbReference type="EMBL" id="CAD9817855.1"/>
    </source>
</evidence>
<dbReference type="EMBL" id="HBHQ01014524">
    <property type="protein sequence ID" value="CAD9817855.1"/>
    <property type="molecule type" value="Transcribed_RNA"/>
</dbReference>